<proteinExistence type="predicted"/>
<evidence type="ECO:0000256" key="1">
    <source>
        <dbReference type="SAM" id="MobiDB-lite"/>
    </source>
</evidence>
<keyword evidence="3" id="KW-1185">Reference proteome</keyword>
<protein>
    <submittedName>
        <fullName evidence="2">Uncharacterized protein</fullName>
    </submittedName>
</protein>
<feature type="region of interest" description="Disordered" evidence="1">
    <location>
        <begin position="1"/>
        <end position="41"/>
    </location>
</feature>
<feature type="compositionally biased region" description="Low complexity" evidence="1">
    <location>
        <begin position="204"/>
        <end position="213"/>
    </location>
</feature>
<dbReference type="AlphaFoldDB" id="A0AA35YDN9"/>
<feature type="compositionally biased region" description="Low complexity" evidence="1">
    <location>
        <begin position="220"/>
        <end position="232"/>
    </location>
</feature>
<accession>A0AA35YDN9</accession>
<evidence type="ECO:0000313" key="2">
    <source>
        <dbReference type="EMBL" id="CAI9272177.1"/>
    </source>
</evidence>
<feature type="region of interest" description="Disordered" evidence="1">
    <location>
        <begin position="81"/>
        <end position="167"/>
    </location>
</feature>
<dbReference type="Proteomes" id="UP001177003">
    <property type="component" value="Chromosome 2"/>
</dbReference>
<feature type="region of interest" description="Disordered" evidence="1">
    <location>
        <begin position="193"/>
        <end position="232"/>
    </location>
</feature>
<sequence length="367" mass="40980">MGEYEGNLGGGEKDYEYSTPNMSREPSIAQPTRHHGNHDRRGCSYKTFMNYKPPIFNGEIDPILSSTWIMEIEGTFDTSKCADEDKSAVDAVEGREREKNRQGEDRALGKRKWDGTNNDSKKGKTLGQERKRKAPASEGPDSKTESDVRIEENQPVRNEEEETVCNEDPTMNQEPLVHIEKETMNPLVNQTVSNSVPSPPPSPNTTSTPITIVPCPPPITSSRPTTIPISTPILTDSTITPLSSTNPEVTVNISDTGLQLQYSLPIFLHPSLPFLKVIHEKLDQLLLVSKASSYDAYSKATFKSLFERKMKEHDVNAAKMNVAVSEFVDVCKSTTEKFDKLIVETTTFMENYRTTYNNNITSANKAL</sequence>
<name>A0AA35YDN9_LACSI</name>
<gene>
    <name evidence="2" type="ORF">LSALG_LOCUS12419</name>
</gene>
<reference evidence="2" key="1">
    <citation type="submission" date="2023-04" db="EMBL/GenBank/DDBJ databases">
        <authorList>
            <person name="Vijverberg K."/>
            <person name="Xiong W."/>
            <person name="Schranz E."/>
        </authorList>
    </citation>
    <scope>NUCLEOTIDE SEQUENCE</scope>
</reference>
<organism evidence="2 3">
    <name type="scientific">Lactuca saligna</name>
    <name type="common">Willowleaf lettuce</name>
    <dbReference type="NCBI Taxonomy" id="75948"/>
    <lineage>
        <taxon>Eukaryota</taxon>
        <taxon>Viridiplantae</taxon>
        <taxon>Streptophyta</taxon>
        <taxon>Embryophyta</taxon>
        <taxon>Tracheophyta</taxon>
        <taxon>Spermatophyta</taxon>
        <taxon>Magnoliopsida</taxon>
        <taxon>eudicotyledons</taxon>
        <taxon>Gunneridae</taxon>
        <taxon>Pentapetalae</taxon>
        <taxon>asterids</taxon>
        <taxon>campanulids</taxon>
        <taxon>Asterales</taxon>
        <taxon>Asteraceae</taxon>
        <taxon>Cichorioideae</taxon>
        <taxon>Cichorieae</taxon>
        <taxon>Lactucinae</taxon>
        <taxon>Lactuca</taxon>
    </lineage>
</organism>
<dbReference type="EMBL" id="OX465078">
    <property type="protein sequence ID" value="CAI9272177.1"/>
    <property type="molecule type" value="Genomic_DNA"/>
</dbReference>
<feature type="compositionally biased region" description="Basic and acidic residues" evidence="1">
    <location>
        <begin position="140"/>
        <end position="158"/>
    </location>
</feature>
<feature type="compositionally biased region" description="Basic and acidic residues" evidence="1">
    <location>
        <begin position="81"/>
        <end position="122"/>
    </location>
</feature>
<evidence type="ECO:0000313" key="3">
    <source>
        <dbReference type="Proteomes" id="UP001177003"/>
    </source>
</evidence>